<dbReference type="Pfam" id="PF20256">
    <property type="entry name" value="MoCoBD_2"/>
    <property type="match status" value="2"/>
</dbReference>
<dbReference type="InterPro" id="IPR046867">
    <property type="entry name" value="AldOxase/xan_DH_MoCoBD2"/>
</dbReference>
<dbReference type="PANTHER" id="PTHR47495">
    <property type="entry name" value="ALDEHYDE DEHYDROGENASE"/>
    <property type="match status" value="1"/>
</dbReference>
<evidence type="ECO:0000313" key="2">
    <source>
        <dbReference type="EMBL" id="MBK4736929.1"/>
    </source>
</evidence>
<proteinExistence type="predicted"/>
<dbReference type="EMBL" id="JAEPBG010000009">
    <property type="protein sequence ID" value="MBK4736929.1"/>
    <property type="molecule type" value="Genomic_DNA"/>
</dbReference>
<dbReference type="SMART" id="SM01008">
    <property type="entry name" value="Ald_Xan_dh_C"/>
    <property type="match status" value="1"/>
</dbReference>
<dbReference type="PROSITE" id="PS51318">
    <property type="entry name" value="TAT"/>
    <property type="match status" value="1"/>
</dbReference>
<dbReference type="Pfam" id="PF02738">
    <property type="entry name" value="MoCoBD_1"/>
    <property type="match status" value="1"/>
</dbReference>
<evidence type="ECO:0000259" key="1">
    <source>
        <dbReference type="SMART" id="SM01008"/>
    </source>
</evidence>
<dbReference type="PIRSF" id="PIRSF036389">
    <property type="entry name" value="IOR_B"/>
    <property type="match status" value="1"/>
</dbReference>
<keyword evidence="3" id="KW-1185">Reference proteome</keyword>
<dbReference type="Gene3D" id="3.90.1170.50">
    <property type="entry name" value="Aldehyde oxidase/xanthine dehydrogenase, a/b hammerhead"/>
    <property type="match status" value="1"/>
</dbReference>
<protein>
    <submittedName>
        <fullName evidence="2">Xanthine dehydrogenase family protein molybdopterin-binding subunit</fullName>
    </submittedName>
</protein>
<dbReference type="InterPro" id="IPR008274">
    <property type="entry name" value="AldOxase/xan_DH_MoCoBD1"/>
</dbReference>
<dbReference type="Gene3D" id="3.30.365.10">
    <property type="entry name" value="Aldehyde oxidase/xanthine dehydrogenase, molybdopterin binding domain"/>
    <property type="match status" value="4"/>
</dbReference>
<dbReference type="AlphaFoldDB" id="A0A934W9D9"/>
<dbReference type="GO" id="GO:0016491">
    <property type="term" value="F:oxidoreductase activity"/>
    <property type="evidence" value="ECO:0007669"/>
    <property type="project" value="InterPro"/>
</dbReference>
<organism evidence="2 3">
    <name type="scientific">Noviherbaspirillum pedocola</name>
    <dbReference type="NCBI Taxonomy" id="2801341"/>
    <lineage>
        <taxon>Bacteria</taxon>
        <taxon>Pseudomonadati</taxon>
        <taxon>Pseudomonadota</taxon>
        <taxon>Betaproteobacteria</taxon>
        <taxon>Burkholderiales</taxon>
        <taxon>Oxalobacteraceae</taxon>
        <taxon>Noviherbaspirillum</taxon>
    </lineage>
</organism>
<dbReference type="Proteomes" id="UP000622890">
    <property type="component" value="Unassembled WGS sequence"/>
</dbReference>
<evidence type="ECO:0000313" key="3">
    <source>
        <dbReference type="Proteomes" id="UP000622890"/>
    </source>
</evidence>
<dbReference type="InterPro" id="IPR012368">
    <property type="entry name" value="OxRdtase_Mopterin-bd_su_IorB"/>
</dbReference>
<dbReference type="InterPro" id="IPR052516">
    <property type="entry name" value="N-heterocyclic_Hydroxylase"/>
</dbReference>
<name>A0A934W9D9_9BURK</name>
<gene>
    <name evidence="2" type="ORF">JJB74_20095</name>
</gene>
<accession>A0A934W9D9</accession>
<dbReference type="InterPro" id="IPR000674">
    <property type="entry name" value="Ald_Oxase/Xan_DH_a/b"/>
</dbReference>
<dbReference type="InterPro" id="IPR006311">
    <property type="entry name" value="TAT_signal"/>
</dbReference>
<comment type="caution">
    <text evidence="2">The sequence shown here is derived from an EMBL/GenBank/DDBJ whole genome shotgun (WGS) entry which is preliminary data.</text>
</comment>
<feature type="domain" description="Aldehyde oxidase/xanthine dehydrogenase a/b hammerhead" evidence="1">
    <location>
        <begin position="203"/>
        <end position="283"/>
    </location>
</feature>
<dbReference type="InterPro" id="IPR037165">
    <property type="entry name" value="AldOxase/xan_DH_Mopterin-bd_sf"/>
</dbReference>
<reference evidence="2" key="1">
    <citation type="submission" date="2021-01" db="EMBL/GenBank/DDBJ databases">
        <title>Genome sequence of strain Noviherbaspirillum sp. DKR-6.</title>
        <authorList>
            <person name="Chaudhary D.K."/>
        </authorList>
    </citation>
    <scope>NUCLEOTIDE SEQUENCE</scope>
    <source>
        <strain evidence="2">DKR-6</strain>
    </source>
</reference>
<dbReference type="PANTHER" id="PTHR47495:SF1">
    <property type="entry name" value="BLL3820 PROTEIN"/>
    <property type="match status" value="1"/>
</dbReference>
<dbReference type="SUPFAM" id="SSF56003">
    <property type="entry name" value="Molybdenum cofactor-binding domain"/>
    <property type="match status" value="2"/>
</dbReference>
<sequence>MPPSPGRRRMLAAGGALVMAFALGTGPARGGGAARPGSLKKTPHLDSWIRIDADNRITVFTGKAELGQGIKTALIQLAADELMVPPQRIALVTADTARTPNEQYTAGSHSMQDSGTAIRHAAAQVRLLLAQRAAARLGAPVDSLAIADGVVSARDGRKLSYGELVQGQNLHVEAQPTSPLLAPQKRRSIGQSFPRVDIPAKLSGGAAYVQDMRPQGMVHARVVRPGAPGATLEALDTTAVAAMPGVLKVVVDGSFVGVIAQREYTAIIAAQRLAKAARWRQGAALPDEARLYDTLLALPSVDSRILDRGNIGTTRRGITATYRKPYGMHASIGPSCAIAQRTGDSYCVWSHTQGVYPLRGALAEMLGVEEDRVRCIHVEGSGCYGHNGADDVAADAVLLARAFPERPVRLQWMREDEHAWEPYGPAMVARVSAALGADGAIASWEYEVWSNTHSTRPGRAGNLLAATLLAQPFTPPPPEPLPQPEGGGDRNAIPLYALPNARVTHHFLPEMPLRVSALRSLGAYCNVFAIESFMDELARAAYVDPVRFRLRHMQDARAIDVMREAARRFGWENFRRREGRGRGFAFARYKNLGAYAAIAVEVEVQRATGLVRLLRAVAAVDSGEAVNPDGIRNQIEGGIIQSCSWTLCEAVRFSRESVQSIDWGGYPILRFTQIPESIEVFVIDRPGQPFLGTGEAAQGPSAAAIANAVADAVDLRLRDLPLSRERVGAAMGA</sequence>